<evidence type="ECO:0000313" key="1">
    <source>
        <dbReference type="Proteomes" id="UP000035680"/>
    </source>
</evidence>
<evidence type="ECO:0000313" key="2">
    <source>
        <dbReference type="WBParaSite" id="SVE_1277900.1"/>
    </source>
</evidence>
<sequence>MEKSLFIDLSNTKKSNDDIKDGIFFALKHSCREYFIADLQKLSLSYIQSSLLKTIKKSLFIDLSNTKKSNDDIKDGIFFALKHSCREYFIADLQKLSLSYIQSCLLKKLKKLNLFTKLNILRKIDVVDTYEKYFAEITKFAEILGLKNHSVCICLFNINSGNFLEQETQLIPSIEWSIEEWKNFFKQLDSKKRKQNKDNERVQESHPLPELSRTITNENLKESYSPEKIVAAQAKSNDNSINSITKIEYYEVSTSDELSILTNENFIHFHLSFFVLDTRIAYCYSYIEKNIVNFKKMLGKSNSVHENFKAKAILNLLTTVKMKKFEKVLITIFDKDLFNSLKKSTSFNNTNNESKTSYSEITKNMWLKLVLVKGAISNSLINKMLAGIYYRI</sequence>
<reference evidence="1" key="1">
    <citation type="submission" date="2014-07" db="EMBL/GenBank/DDBJ databases">
        <authorList>
            <person name="Martin A.A"/>
            <person name="De Silva N."/>
        </authorList>
    </citation>
    <scope>NUCLEOTIDE SEQUENCE</scope>
</reference>
<accession>A0A0K0FRS7</accession>
<dbReference type="Proteomes" id="UP000035680">
    <property type="component" value="Unassembled WGS sequence"/>
</dbReference>
<keyword evidence="1" id="KW-1185">Reference proteome</keyword>
<dbReference type="WBParaSite" id="SVE_1277900.1">
    <property type="protein sequence ID" value="SVE_1277900.1"/>
    <property type="gene ID" value="SVE_1277900"/>
</dbReference>
<protein>
    <submittedName>
        <fullName evidence="2">PINc domain-containing protein</fullName>
    </submittedName>
</protein>
<reference evidence="2" key="2">
    <citation type="submission" date="2015-08" db="UniProtKB">
        <authorList>
            <consortium name="WormBaseParasite"/>
        </authorList>
    </citation>
    <scope>IDENTIFICATION</scope>
</reference>
<name>A0A0K0FRS7_STRVS</name>
<proteinExistence type="predicted"/>
<organism evidence="1 2">
    <name type="scientific">Strongyloides venezuelensis</name>
    <name type="common">Threadworm</name>
    <dbReference type="NCBI Taxonomy" id="75913"/>
    <lineage>
        <taxon>Eukaryota</taxon>
        <taxon>Metazoa</taxon>
        <taxon>Ecdysozoa</taxon>
        <taxon>Nematoda</taxon>
        <taxon>Chromadorea</taxon>
        <taxon>Rhabditida</taxon>
        <taxon>Tylenchina</taxon>
        <taxon>Panagrolaimomorpha</taxon>
        <taxon>Strongyloidoidea</taxon>
        <taxon>Strongyloididae</taxon>
        <taxon>Strongyloides</taxon>
    </lineage>
</organism>
<dbReference type="AlphaFoldDB" id="A0A0K0FRS7"/>